<accession>A0A0F6W0D7</accession>
<keyword evidence="3" id="KW-1185">Reference proteome</keyword>
<evidence type="ECO:0000259" key="1">
    <source>
        <dbReference type="Pfam" id="PF01927"/>
    </source>
</evidence>
<protein>
    <recommendedName>
        <fullName evidence="1">Mut7-C RNAse domain-containing protein</fullName>
    </recommendedName>
</protein>
<dbReference type="RefSeq" id="WP_053231460.1">
    <property type="nucleotide sequence ID" value="NZ_CP011125.1"/>
</dbReference>
<proteinExistence type="predicted"/>
<dbReference type="Proteomes" id="UP000034883">
    <property type="component" value="Chromosome"/>
</dbReference>
<dbReference type="InterPro" id="IPR002782">
    <property type="entry name" value="Mut7-C_RNAse_dom"/>
</dbReference>
<gene>
    <name evidence="2" type="ORF">DB32_001226</name>
</gene>
<reference evidence="2 3" key="1">
    <citation type="submission" date="2015-03" db="EMBL/GenBank/DDBJ databases">
        <title>Genome assembly of Sandaracinus amylolyticus DSM 53668.</title>
        <authorList>
            <person name="Sharma G."/>
            <person name="Subramanian S."/>
        </authorList>
    </citation>
    <scope>NUCLEOTIDE SEQUENCE [LARGE SCALE GENOMIC DNA]</scope>
    <source>
        <strain evidence="2 3">DSM 53668</strain>
    </source>
</reference>
<evidence type="ECO:0000313" key="2">
    <source>
        <dbReference type="EMBL" id="AKF04077.1"/>
    </source>
</evidence>
<dbReference type="AlphaFoldDB" id="A0A0F6W0D7"/>
<organism evidence="2 3">
    <name type="scientific">Sandaracinus amylolyticus</name>
    <dbReference type="NCBI Taxonomy" id="927083"/>
    <lineage>
        <taxon>Bacteria</taxon>
        <taxon>Pseudomonadati</taxon>
        <taxon>Myxococcota</taxon>
        <taxon>Polyangia</taxon>
        <taxon>Polyangiales</taxon>
        <taxon>Sandaracinaceae</taxon>
        <taxon>Sandaracinus</taxon>
    </lineage>
</organism>
<dbReference type="PANTHER" id="PTHR39081">
    <property type="entry name" value="MUT7-C DOMAIN-CONTAINING PROTEIN"/>
    <property type="match status" value="1"/>
</dbReference>
<evidence type="ECO:0000313" key="3">
    <source>
        <dbReference type="Proteomes" id="UP000034883"/>
    </source>
</evidence>
<dbReference type="EMBL" id="CP011125">
    <property type="protein sequence ID" value="AKF04077.1"/>
    <property type="molecule type" value="Genomic_DNA"/>
</dbReference>
<dbReference type="KEGG" id="samy:DB32_001226"/>
<dbReference type="PANTHER" id="PTHR39081:SF1">
    <property type="entry name" value="MUT7-C RNASE DOMAIN-CONTAINING PROTEIN"/>
    <property type="match status" value="1"/>
</dbReference>
<name>A0A0F6W0D7_9BACT</name>
<sequence length="155" mass="16884">MRFLCDSMLGGLSRWLRSSGYDAEFAGPIDDGDLVARAEASGAILLTSDGPLMRRRPITSGSVRALLVPRAQPLFDQTVFVLRELALPVVDPRCMSCGGALVPVGADTLASEVPAMSLEAFDEFWRCDRCARPFWKGSHWDGIVARRSALSDALR</sequence>
<dbReference type="Pfam" id="PF01927">
    <property type="entry name" value="Mut7-C"/>
    <property type="match status" value="1"/>
</dbReference>
<dbReference type="STRING" id="927083.DB32_001226"/>
<feature type="domain" description="Mut7-C RNAse" evidence="1">
    <location>
        <begin position="1"/>
        <end position="144"/>
    </location>
</feature>